<comment type="pathway">
    <text evidence="1">Carbohydrate acid metabolism.</text>
</comment>
<dbReference type="InterPro" id="IPR027417">
    <property type="entry name" value="P-loop_NTPase"/>
</dbReference>
<dbReference type="KEGG" id="fap:GR316_10520"/>
<dbReference type="PANTHER" id="PTHR43442:SF3">
    <property type="entry name" value="GLUCONOKINASE-RELATED"/>
    <property type="match status" value="1"/>
</dbReference>
<keyword evidence="8" id="KW-0311">Gluconate utilization</keyword>
<dbReference type="GO" id="GO:0019521">
    <property type="term" value="P:D-gluconate metabolic process"/>
    <property type="evidence" value="ECO:0007669"/>
    <property type="project" value="UniProtKB-KW"/>
</dbReference>
<keyword evidence="7 10" id="KW-0067">ATP-binding</keyword>
<keyword evidence="5 10" id="KW-0547">Nucleotide-binding</keyword>
<gene>
    <name evidence="11" type="ORF">GR316_10520</name>
</gene>
<evidence type="ECO:0000313" key="12">
    <source>
        <dbReference type="Proteomes" id="UP000679284"/>
    </source>
</evidence>
<accession>A0A8J8MUI5</accession>
<sequence length="162" mass="17444">MVLMGVSGCGKTTVGNALAAAIGLPYLDGDILHSDAAVAKMAKGIPLTDEDRWPWLRRVGAALAEQPRILGCSALKRAYRDLLRQEAGEILFIHLTGAPGVIAERMRRRSGHFMPEVLLQSQLADLQPPGPDEMAAPVDIDQPVEGIVRDIQLAMARAEASR</sequence>
<dbReference type="GO" id="GO:0005524">
    <property type="term" value="F:ATP binding"/>
    <property type="evidence" value="ECO:0007669"/>
    <property type="project" value="UniProtKB-KW"/>
</dbReference>
<evidence type="ECO:0000256" key="5">
    <source>
        <dbReference type="ARBA" id="ARBA00022741"/>
    </source>
</evidence>
<dbReference type="EMBL" id="CP047289">
    <property type="protein sequence ID" value="QUS36977.1"/>
    <property type="molecule type" value="Genomic_DNA"/>
</dbReference>
<evidence type="ECO:0000256" key="4">
    <source>
        <dbReference type="ARBA" id="ARBA00022679"/>
    </source>
</evidence>
<evidence type="ECO:0000256" key="8">
    <source>
        <dbReference type="ARBA" id="ARBA00023064"/>
    </source>
</evidence>
<evidence type="ECO:0000256" key="3">
    <source>
        <dbReference type="ARBA" id="ARBA00012054"/>
    </source>
</evidence>
<reference evidence="11" key="1">
    <citation type="submission" date="2020-01" db="EMBL/GenBank/DDBJ databases">
        <authorList>
            <person name="Yang Y."/>
            <person name="Kwon Y.M."/>
        </authorList>
    </citation>
    <scope>NUCLEOTIDE SEQUENCE</scope>
    <source>
        <strain evidence="11">PG104</strain>
    </source>
</reference>
<evidence type="ECO:0000256" key="9">
    <source>
        <dbReference type="ARBA" id="ARBA00048090"/>
    </source>
</evidence>
<dbReference type="PANTHER" id="PTHR43442">
    <property type="entry name" value="GLUCONOKINASE-RELATED"/>
    <property type="match status" value="1"/>
</dbReference>
<comment type="similarity">
    <text evidence="2 10">Belongs to the gluconokinase GntK/GntV family.</text>
</comment>
<proteinExistence type="inferred from homology"/>
<keyword evidence="6 10" id="KW-0418">Kinase</keyword>
<evidence type="ECO:0000313" key="11">
    <source>
        <dbReference type="EMBL" id="QUS36977.1"/>
    </source>
</evidence>
<dbReference type="GO" id="GO:0046316">
    <property type="term" value="F:gluconokinase activity"/>
    <property type="evidence" value="ECO:0007669"/>
    <property type="project" value="UniProtKB-EC"/>
</dbReference>
<comment type="catalytic activity">
    <reaction evidence="9 10">
        <text>D-gluconate + ATP = 6-phospho-D-gluconate + ADP + H(+)</text>
        <dbReference type="Rhea" id="RHEA:19433"/>
        <dbReference type="ChEBI" id="CHEBI:15378"/>
        <dbReference type="ChEBI" id="CHEBI:18391"/>
        <dbReference type="ChEBI" id="CHEBI:30616"/>
        <dbReference type="ChEBI" id="CHEBI:58759"/>
        <dbReference type="ChEBI" id="CHEBI:456216"/>
        <dbReference type="EC" id="2.7.1.12"/>
    </reaction>
</comment>
<evidence type="ECO:0000256" key="6">
    <source>
        <dbReference type="ARBA" id="ARBA00022777"/>
    </source>
</evidence>
<dbReference type="SUPFAM" id="SSF52540">
    <property type="entry name" value="P-loop containing nucleoside triphosphate hydrolases"/>
    <property type="match status" value="1"/>
</dbReference>
<dbReference type="GO" id="GO:0005737">
    <property type="term" value="C:cytoplasm"/>
    <property type="evidence" value="ECO:0007669"/>
    <property type="project" value="TreeGrafter"/>
</dbReference>
<dbReference type="Gene3D" id="3.40.50.300">
    <property type="entry name" value="P-loop containing nucleotide triphosphate hydrolases"/>
    <property type="match status" value="1"/>
</dbReference>
<evidence type="ECO:0000256" key="2">
    <source>
        <dbReference type="ARBA" id="ARBA00008420"/>
    </source>
</evidence>
<dbReference type="FunFam" id="3.40.50.300:FF:000522">
    <property type="entry name" value="Gluconokinase"/>
    <property type="match status" value="1"/>
</dbReference>
<dbReference type="CDD" id="cd02021">
    <property type="entry name" value="GntK"/>
    <property type="match status" value="1"/>
</dbReference>
<dbReference type="Pfam" id="PF01202">
    <property type="entry name" value="SKI"/>
    <property type="match status" value="1"/>
</dbReference>
<dbReference type="InterPro" id="IPR031322">
    <property type="entry name" value="Shikimate/glucono_kinase"/>
</dbReference>
<evidence type="ECO:0000256" key="10">
    <source>
        <dbReference type="RuleBase" id="RU363066"/>
    </source>
</evidence>
<name>A0A8J8MUI5_9RHOB</name>
<dbReference type="Proteomes" id="UP000679284">
    <property type="component" value="Chromosome"/>
</dbReference>
<evidence type="ECO:0000256" key="7">
    <source>
        <dbReference type="ARBA" id="ARBA00022840"/>
    </source>
</evidence>
<organism evidence="11 12">
    <name type="scientific">Falsirhodobacter algicola</name>
    <dbReference type="NCBI Taxonomy" id="2692330"/>
    <lineage>
        <taxon>Bacteria</taxon>
        <taxon>Pseudomonadati</taxon>
        <taxon>Pseudomonadota</taxon>
        <taxon>Alphaproteobacteria</taxon>
        <taxon>Rhodobacterales</taxon>
        <taxon>Paracoccaceae</taxon>
        <taxon>Falsirhodobacter</taxon>
    </lineage>
</organism>
<keyword evidence="4 10" id="KW-0808">Transferase</keyword>
<dbReference type="InterPro" id="IPR006001">
    <property type="entry name" value="Therm_gnt_kin"/>
</dbReference>
<keyword evidence="12" id="KW-1185">Reference proteome</keyword>
<protein>
    <recommendedName>
        <fullName evidence="3 10">Gluconokinase</fullName>
        <ecNumber evidence="3 10">2.7.1.12</ecNumber>
    </recommendedName>
</protein>
<dbReference type="NCBIfam" id="TIGR01313">
    <property type="entry name" value="therm_gnt_kin"/>
    <property type="match status" value="1"/>
</dbReference>
<dbReference type="EC" id="2.7.1.12" evidence="3 10"/>
<evidence type="ECO:0000256" key="1">
    <source>
        <dbReference type="ARBA" id="ARBA00004761"/>
    </source>
</evidence>
<dbReference type="AlphaFoldDB" id="A0A8J8MUI5"/>